<keyword evidence="1" id="KW-0732">Signal</keyword>
<dbReference type="VEuPathDB" id="FungiDB:FGRAMPH1_01G06531"/>
<accession>A0A0E0RUZ5</accession>
<accession>A0A098D9D5</accession>
<organism evidence="2 4">
    <name type="scientific">Gibberella zeae (strain ATCC MYA-4620 / CBS 123657 / FGSC 9075 / NRRL 31084 / PH-1)</name>
    <name type="common">Wheat head blight fungus</name>
    <name type="synonym">Fusarium graminearum</name>
    <dbReference type="NCBI Taxonomy" id="229533"/>
    <lineage>
        <taxon>Eukaryota</taxon>
        <taxon>Fungi</taxon>
        <taxon>Dikarya</taxon>
        <taxon>Ascomycota</taxon>
        <taxon>Pezizomycotina</taxon>
        <taxon>Sordariomycetes</taxon>
        <taxon>Hypocreomycetidae</taxon>
        <taxon>Hypocreales</taxon>
        <taxon>Nectriaceae</taxon>
        <taxon>Fusarium</taxon>
    </lineage>
</organism>
<dbReference type="InParanoid" id="A0A098D9D5"/>
<evidence type="ECO:0000313" key="2">
    <source>
        <dbReference type="EMBL" id="CEF75070.1"/>
    </source>
</evidence>
<keyword evidence="4" id="KW-1185">Reference proteome</keyword>
<evidence type="ECO:0000313" key="4">
    <source>
        <dbReference type="Proteomes" id="UP000070720"/>
    </source>
</evidence>
<reference evidence="3 4" key="2">
    <citation type="journal article" date="2010" name="Nature">
        <title>Comparative genomics reveals mobile pathogenicity chromosomes in Fusarium.</title>
        <authorList>
            <person name="Ma L.J."/>
            <person name="van der Does H.C."/>
            <person name="Borkovich K.A."/>
            <person name="Coleman J.J."/>
            <person name="Daboussi M.J."/>
            <person name="Di Pietro A."/>
            <person name="Dufresne M."/>
            <person name="Freitag M."/>
            <person name="Grabherr M."/>
            <person name="Henrissat B."/>
            <person name="Houterman P.M."/>
            <person name="Kang S."/>
            <person name="Shim W.B."/>
            <person name="Woloshuk C."/>
            <person name="Xie X."/>
            <person name="Xu J.R."/>
            <person name="Antoniw J."/>
            <person name="Baker S.E."/>
            <person name="Bluhm B.H."/>
            <person name="Breakspear A."/>
            <person name="Brown D.W."/>
            <person name="Butchko R.A."/>
            <person name="Chapman S."/>
            <person name="Coulson R."/>
            <person name="Coutinho P.M."/>
            <person name="Danchin E.G."/>
            <person name="Diener A."/>
            <person name="Gale L.R."/>
            <person name="Gardiner D.M."/>
            <person name="Goff S."/>
            <person name="Hammond-Kosack K.E."/>
            <person name="Hilburn K."/>
            <person name="Hua-Van A."/>
            <person name="Jonkers W."/>
            <person name="Kazan K."/>
            <person name="Kodira C.D."/>
            <person name="Koehrsen M."/>
            <person name="Kumar L."/>
            <person name="Lee Y.H."/>
            <person name="Li L."/>
            <person name="Manners J.M."/>
            <person name="Miranda-Saavedra D."/>
            <person name="Mukherjee M."/>
            <person name="Park G."/>
            <person name="Park J."/>
            <person name="Park S.Y."/>
            <person name="Proctor R.H."/>
            <person name="Regev A."/>
            <person name="Ruiz-Roldan M.C."/>
            <person name="Sain D."/>
            <person name="Sakthikumar S."/>
            <person name="Sykes S."/>
            <person name="Schwartz D.C."/>
            <person name="Turgeon B.G."/>
            <person name="Wapinski I."/>
            <person name="Yoder O."/>
            <person name="Young S."/>
            <person name="Zeng Q."/>
            <person name="Zhou S."/>
            <person name="Galagan J."/>
            <person name="Cuomo C.A."/>
            <person name="Kistler H.C."/>
            <person name="Rep M."/>
        </authorList>
    </citation>
    <scope>GENOME REANNOTATION</scope>
    <source>
        <strain evidence="4">ATCC MYA-4620 / CBS 123657 / FGSC 9075 / NRRL 31084 / PH-1</strain>
        <strain evidence="3">PH-1 / ATCC MYA-4620 / FGSC 9075 / NRRL 31084</strain>
    </source>
</reference>
<reference evidence="3" key="4">
    <citation type="submission" date="2017-01" db="UniProtKB">
        <authorList>
            <consortium name="EnsemblFungi"/>
        </authorList>
    </citation>
    <scope>IDENTIFICATION</scope>
    <source>
        <strain evidence="3">PH-1 / ATCC MYA-4620 / FGSC 9075 / NRRL 31084</strain>
    </source>
</reference>
<evidence type="ECO:0000256" key="1">
    <source>
        <dbReference type="SAM" id="SignalP"/>
    </source>
</evidence>
<feature type="chain" id="PRO_5010018623" evidence="1">
    <location>
        <begin position="19"/>
        <end position="79"/>
    </location>
</feature>
<proteinExistence type="predicted"/>
<reference evidence="2 4" key="3">
    <citation type="journal article" date="2015" name="BMC Genomics">
        <title>The completed genome sequence of the pathogenic ascomycete fungus Fusarium graminearum.</title>
        <authorList>
            <person name="King R."/>
            <person name="Urban M."/>
            <person name="Hammond-Kosack M.C."/>
            <person name="Hassani-Pak K."/>
            <person name="Hammond-Kosack K.E."/>
        </authorList>
    </citation>
    <scope>NUCLEOTIDE SEQUENCE [LARGE SCALE GENOMIC DNA]</scope>
    <source>
        <strain evidence="4">ATCC MYA-4620 / CBS 123657 / FGSC 9075 / NRRL 31084 / PH-1</strain>
        <strain evidence="2">PH-1</strain>
    </source>
</reference>
<sequence length="79" mass="8745">MTRMMMQVVMMLVPVVLLLLPERKPRRAVVKVQEGNDNGQEGGKSEANDEANLDVVVLGGVIRELSLDIRRWVLASTTA</sequence>
<evidence type="ECO:0000313" key="3">
    <source>
        <dbReference type="EnsemblFungi" id="CEF75070"/>
    </source>
</evidence>
<dbReference type="EMBL" id="HG970332">
    <property type="protein sequence ID" value="CEF75070.1"/>
    <property type="molecule type" value="Genomic_DNA"/>
</dbReference>
<reference evidence="3 4" key="1">
    <citation type="journal article" date="2007" name="Science">
        <title>The Fusarium graminearum genome reveals a link between localized polymorphism and pathogen specialization.</title>
        <authorList>
            <person name="Cuomo C.A."/>
            <person name="Gueldener U."/>
            <person name="Xu J.-R."/>
            <person name="Trail F."/>
            <person name="Turgeon B.G."/>
            <person name="Di Pietro A."/>
            <person name="Walton J.D."/>
            <person name="Ma L.-J."/>
            <person name="Baker S.E."/>
            <person name="Rep M."/>
            <person name="Adam G."/>
            <person name="Antoniw J."/>
            <person name="Baldwin T."/>
            <person name="Calvo S.E."/>
            <person name="Chang Y.-L."/>
            <person name="DeCaprio D."/>
            <person name="Gale L.R."/>
            <person name="Gnerre S."/>
            <person name="Goswami R.S."/>
            <person name="Hammond-Kosack K."/>
            <person name="Harris L.J."/>
            <person name="Hilburn K."/>
            <person name="Kennell J.C."/>
            <person name="Kroken S."/>
            <person name="Magnuson J.K."/>
            <person name="Mannhaupt G."/>
            <person name="Mauceli E.W."/>
            <person name="Mewes H.-W."/>
            <person name="Mitterbauer R."/>
            <person name="Muehlbauer G."/>
            <person name="Muensterkoetter M."/>
            <person name="Nelson D."/>
            <person name="O'Donnell K."/>
            <person name="Ouellet T."/>
            <person name="Qi W."/>
            <person name="Quesneville H."/>
            <person name="Roncero M.I.G."/>
            <person name="Seong K.-Y."/>
            <person name="Tetko I.V."/>
            <person name="Urban M."/>
            <person name="Waalwijk C."/>
            <person name="Ward T.J."/>
            <person name="Yao J."/>
            <person name="Birren B.W."/>
            <person name="Kistler H.C."/>
        </authorList>
    </citation>
    <scope>NUCLEOTIDE SEQUENCE [LARGE SCALE GENOMIC DNA]</scope>
    <source>
        <strain evidence="4">ATCC MYA-4620 / CBS 123657 / FGSC 9075 / NRRL 31084 / PH-1</strain>
        <strain evidence="3">PH-1 / ATCC MYA-4620 / FGSC 9075 / NRRL 31084</strain>
    </source>
</reference>
<dbReference type="EnsemblFungi" id="CEF75070">
    <property type="protein sequence ID" value="CEF75070"/>
    <property type="gene ID" value="FGRRES_15157"/>
</dbReference>
<feature type="signal peptide" evidence="1">
    <location>
        <begin position="1"/>
        <end position="18"/>
    </location>
</feature>
<dbReference type="AlphaFoldDB" id="A0A098D9D5"/>
<dbReference type="Proteomes" id="UP000070720">
    <property type="component" value="Chromosome 1"/>
</dbReference>
<protein>
    <submittedName>
        <fullName evidence="2">Chromosome 1, complete genome</fullName>
    </submittedName>
</protein>
<name>A0A098D9D5_GIBZE</name>
<gene>
    <name evidence="2" type="ORF">FGRAMPH1_01T06531</name>
</gene>